<comment type="caution">
    <text evidence="1">The sequence shown here is derived from an EMBL/GenBank/DDBJ whole genome shotgun (WGS) entry which is preliminary data.</text>
</comment>
<keyword evidence="2" id="KW-1185">Reference proteome</keyword>
<gene>
    <name evidence="1" type="ORF">O3W52_19870</name>
</gene>
<name>A0ABT4KJU7_9HYPH</name>
<protein>
    <submittedName>
        <fullName evidence="1">Uncharacterized protein</fullName>
    </submittedName>
</protein>
<organism evidence="1 2">
    <name type="scientific">Sinorhizobium psoraleae</name>
    <dbReference type="NCBI Taxonomy" id="520838"/>
    <lineage>
        <taxon>Bacteria</taxon>
        <taxon>Pseudomonadati</taxon>
        <taxon>Pseudomonadota</taxon>
        <taxon>Alphaproteobacteria</taxon>
        <taxon>Hyphomicrobiales</taxon>
        <taxon>Rhizobiaceae</taxon>
        <taxon>Sinorhizobium/Ensifer group</taxon>
        <taxon>Sinorhizobium</taxon>
    </lineage>
</organism>
<accession>A0ABT4KJU7</accession>
<dbReference type="RefSeq" id="WP_269282401.1">
    <property type="nucleotide sequence ID" value="NZ_JAPVOI010000004.1"/>
</dbReference>
<dbReference type="EMBL" id="JAPVOI010000004">
    <property type="protein sequence ID" value="MCZ4092242.1"/>
    <property type="molecule type" value="Genomic_DNA"/>
</dbReference>
<evidence type="ECO:0000313" key="2">
    <source>
        <dbReference type="Proteomes" id="UP001079430"/>
    </source>
</evidence>
<dbReference type="Proteomes" id="UP001079430">
    <property type="component" value="Unassembled WGS sequence"/>
</dbReference>
<sequence length="144" mass="16242">MDKAITIARIEGGRREAGSIGTVTDCFRGHIPCALADDRERLWTETPDPSLHATANYNRDKWVFKAGSLAALGRTAEAKSWVEQALKVFPDLNAELMNNDPGYNEAEHRRLVETMRLAGFPLCLTKEQLDKFEKPRRLPECQKS</sequence>
<proteinExistence type="predicted"/>
<evidence type="ECO:0000313" key="1">
    <source>
        <dbReference type="EMBL" id="MCZ4092242.1"/>
    </source>
</evidence>
<reference evidence="1" key="1">
    <citation type="submission" date="2022-10" db="EMBL/GenBank/DDBJ databases">
        <title>Whole genome sequencing of three plant growth promoting bacteria isolated from Vachellia tortilis subsp. raddiana in Morocco.</title>
        <authorList>
            <person name="Hnini M."/>
            <person name="Zouagui R."/>
            <person name="Zouagui H."/>
            <person name="Chemao Elfihri M.-W."/>
            <person name="Ibrahimi A."/>
            <person name="Sbabou L."/>
            <person name="Aurag J."/>
        </authorList>
    </citation>
    <scope>NUCLEOTIDE SEQUENCE</scope>
    <source>
        <strain evidence="1">LMR678</strain>
    </source>
</reference>